<dbReference type="EMBL" id="JABELX010000001">
    <property type="protein sequence ID" value="NNH68695.1"/>
    <property type="molecule type" value="Genomic_DNA"/>
</dbReference>
<keyword evidence="2" id="KW-0472">Membrane</keyword>
<dbReference type="Proteomes" id="UP000586827">
    <property type="component" value="Unassembled WGS sequence"/>
</dbReference>
<evidence type="ECO:0008006" key="5">
    <source>
        <dbReference type="Google" id="ProtNLM"/>
    </source>
</evidence>
<comment type="subcellular location">
    <subcellularLocation>
        <location evidence="1">Membrane</location>
    </subcellularLocation>
</comment>
<gene>
    <name evidence="3" type="ORF">HLB23_02165</name>
</gene>
<accession>A0A849BX60</accession>
<evidence type="ECO:0000256" key="2">
    <source>
        <dbReference type="ARBA" id="ARBA00023136"/>
    </source>
</evidence>
<protein>
    <recommendedName>
        <fullName evidence="5">Mce-associated membrane protein</fullName>
    </recommendedName>
</protein>
<name>A0A849BX60_9NOCA</name>
<dbReference type="PANTHER" id="PTHR37042">
    <property type="entry name" value="OUTER MEMBRANE PROTEIN RV1973"/>
    <property type="match status" value="1"/>
</dbReference>
<reference evidence="3 4" key="1">
    <citation type="submission" date="2020-05" db="EMBL/GenBank/DDBJ databases">
        <title>MicrobeNet Type strains.</title>
        <authorList>
            <person name="Nicholson A.C."/>
        </authorList>
    </citation>
    <scope>NUCLEOTIDE SEQUENCE [LARGE SCALE GENOMIC DNA]</scope>
    <source>
        <strain evidence="3 4">JCM 3224</strain>
    </source>
</reference>
<keyword evidence="4" id="KW-1185">Reference proteome</keyword>
<sequence>MTAVVCAVLAAAGAATSITLFVQYTNERSAAEIQRETIRGLDQKLSDVGMASAREQGALRAACDFLVTVSTYDFNDLDSYFDKVLAASSGEWHQNFSSSADSLKMAMLSVQSRSHPEETHCGLSSVDGTTAKAVGIVKQSRSNNSAPTDSLTNSMVMTLEEQSDGRWLISQMDSPAL</sequence>
<dbReference type="GO" id="GO:0016020">
    <property type="term" value="C:membrane"/>
    <property type="evidence" value="ECO:0007669"/>
    <property type="project" value="UniProtKB-SubCell"/>
</dbReference>
<dbReference type="PANTHER" id="PTHR37042:SF4">
    <property type="entry name" value="OUTER MEMBRANE PROTEIN RV1973"/>
    <property type="match status" value="1"/>
</dbReference>
<evidence type="ECO:0000313" key="3">
    <source>
        <dbReference type="EMBL" id="NNH68695.1"/>
    </source>
</evidence>
<dbReference type="AlphaFoldDB" id="A0A849BX60"/>
<dbReference type="RefSeq" id="WP_067520074.1">
    <property type="nucleotide sequence ID" value="NZ_JABELX010000001.1"/>
</dbReference>
<organism evidence="3 4">
    <name type="scientific">Nocardia uniformis</name>
    <dbReference type="NCBI Taxonomy" id="53432"/>
    <lineage>
        <taxon>Bacteria</taxon>
        <taxon>Bacillati</taxon>
        <taxon>Actinomycetota</taxon>
        <taxon>Actinomycetes</taxon>
        <taxon>Mycobacteriales</taxon>
        <taxon>Nocardiaceae</taxon>
        <taxon>Nocardia</taxon>
    </lineage>
</organism>
<evidence type="ECO:0000256" key="1">
    <source>
        <dbReference type="ARBA" id="ARBA00004370"/>
    </source>
</evidence>
<proteinExistence type="predicted"/>
<comment type="caution">
    <text evidence="3">The sequence shown here is derived from an EMBL/GenBank/DDBJ whole genome shotgun (WGS) entry which is preliminary data.</text>
</comment>
<evidence type="ECO:0000313" key="4">
    <source>
        <dbReference type="Proteomes" id="UP000586827"/>
    </source>
</evidence>